<evidence type="ECO:0000256" key="2">
    <source>
        <dbReference type="SAM" id="MobiDB-lite"/>
    </source>
</evidence>
<organism evidence="5">
    <name type="scientific">Echinostoma caproni</name>
    <dbReference type="NCBI Taxonomy" id="27848"/>
    <lineage>
        <taxon>Eukaryota</taxon>
        <taxon>Metazoa</taxon>
        <taxon>Spiralia</taxon>
        <taxon>Lophotrochozoa</taxon>
        <taxon>Platyhelminthes</taxon>
        <taxon>Trematoda</taxon>
        <taxon>Digenea</taxon>
        <taxon>Plagiorchiida</taxon>
        <taxon>Echinostomata</taxon>
        <taxon>Echinostomatoidea</taxon>
        <taxon>Echinostomatidae</taxon>
        <taxon>Echinostoma</taxon>
    </lineage>
</organism>
<feature type="coiled-coil region" evidence="1">
    <location>
        <begin position="491"/>
        <end position="518"/>
    </location>
</feature>
<feature type="region of interest" description="Disordered" evidence="2">
    <location>
        <begin position="249"/>
        <end position="288"/>
    </location>
</feature>
<proteinExistence type="predicted"/>
<reference evidence="3 4" key="2">
    <citation type="submission" date="2018-11" db="EMBL/GenBank/DDBJ databases">
        <authorList>
            <consortium name="Pathogen Informatics"/>
        </authorList>
    </citation>
    <scope>NUCLEOTIDE SEQUENCE [LARGE SCALE GENOMIC DNA]</scope>
    <source>
        <strain evidence="3 4">Egypt</strain>
    </source>
</reference>
<feature type="compositionally biased region" description="Basic and acidic residues" evidence="2">
    <location>
        <begin position="731"/>
        <end position="745"/>
    </location>
</feature>
<keyword evidence="1" id="KW-0175">Coiled coil</keyword>
<keyword evidence="4" id="KW-1185">Reference proteome</keyword>
<evidence type="ECO:0000313" key="3">
    <source>
        <dbReference type="EMBL" id="VDP78282.1"/>
    </source>
</evidence>
<evidence type="ECO:0000313" key="5">
    <source>
        <dbReference type="WBParaSite" id="ECPE_0000640901-mRNA-1"/>
    </source>
</evidence>
<dbReference type="EMBL" id="UZAN01043399">
    <property type="protein sequence ID" value="VDP78282.1"/>
    <property type="molecule type" value="Genomic_DNA"/>
</dbReference>
<feature type="compositionally biased region" description="Polar residues" evidence="2">
    <location>
        <begin position="249"/>
        <end position="275"/>
    </location>
</feature>
<gene>
    <name evidence="3" type="ORF">ECPE_LOCUS6396</name>
</gene>
<name>A0A183AHG1_9TREM</name>
<evidence type="ECO:0000256" key="1">
    <source>
        <dbReference type="SAM" id="Coils"/>
    </source>
</evidence>
<feature type="region of interest" description="Disordered" evidence="2">
    <location>
        <begin position="1"/>
        <end position="20"/>
    </location>
</feature>
<reference evidence="5" key="1">
    <citation type="submission" date="2016-06" db="UniProtKB">
        <authorList>
            <consortium name="WormBaseParasite"/>
        </authorList>
    </citation>
    <scope>IDENTIFICATION</scope>
</reference>
<feature type="region of interest" description="Disordered" evidence="2">
    <location>
        <begin position="387"/>
        <end position="406"/>
    </location>
</feature>
<dbReference type="AlphaFoldDB" id="A0A183AHG1"/>
<dbReference type="WBParaSite" id="ECPE_0000640901-mRNA-1">
    <property type="protein sequence ID" value="ECPE_0000640901-mRNA-1"/>
    <property type="gene ID" value="ECPE_0000640901"/>
</dbReference>
<sequence>MTPPPPQQQQHFVFDSSSDPSGFSMNSQSVSHYWRVRGINETAIHVVPSVCVWITSPATDAITTAEKLKEELLVNWNDAIDRLLQVVCNFMRQFLNRIIDNDGVNVTDQAALERLLTLLDESYPRYPTGVYNTEIATLLDTVRDLCGRRTTAWDIGLRAEAKLKDTNSASASVAVTQMESGKMHMHKSRKFETRFSTTMEWHETQQRIVQEAHRLMYSIETIHEVSRLDLQRVQQIVIELRRLNRTHWEQQTSGSSVTETDQLYETSPSVTMESTTNEDQEQSSTSSMTIESRYLREFYDRKYTLTEIEERRLEILRQRKRLNQINIERTIDLGALLARPREVLERYTTTTNIQMRPSTDRYNVVYVEVTPQPSDTDKVPEVRTDAGTQTDLTEPKSESAEKSVQSADWLNETAPIEITDSTVIVTKSKSEYLNETVQVDLDQYIARREPTIQVDSAFYSQSMPKLEEKTVGYRPKTQLVDRNDQWVQTAAWQLETQIHKQQQQHQQLYEQAECVRRNTYMNRGTEIKPQHSKPLTVDELMDYTVHVEFVPTGTVRHELRTTARDATTQFEREKTYRNNGSEHVWVGMEKPGEDIIITSLGYRPTAPQKEKTEKKSVSIQTSRTRYMDSKTNVTQTTRPFKPEMAIPSDGHYQENQITQMTQTQELMITQDDIVYRKKPERKTDQNVQTAEYRKYINSSAQNEFQPQQQKKELVEKIAHYEKQTQPATKELTTKNKKDISTETPQ</sequence>
<accession>A0A183AHG1</accession>
<protein>
    <submittedName>
        <fullName evidence="5">SH3_10 domain-containing protein</fullName>
    </submittedName>
</protein>
<feature type="region of interest" description="Disordered" evidence="2">
    <location>
        <begin position="720"/>
        <end position="745"/>
    </location>
</feature>
<evidence type="ECO:0000313" key="4">
    <source>
        <dbReference type="Proteomes" id="UP000272942"/>
    </source>
</evidence>
<dbReference type="Proteomes" id="UP000272942">
    <property type="component" value="Unassembled WGS sequence"/>
</dbReference>